<protein>
    <recommendedName>
        <fullName evidence="3">Protein kinase domain-containing protein</fullName>
    </recommendedName>
</protein>
<dbReference type="AlphaFoldDB" id="A0A9X6NJ05"/>
<proteinExistence type="predicted"/>
<reference evidence="2" key="1">
    <citation type="submission" date="2017-01" db="EMBL/GenBank/DDBJ databases">
        <title>Comparative genomics of anhydrobiosis in the tardigrade Hypsibius dujardini.</title>
        <authorList>
            <person name="Yoshida Y."/>
            <person name="Koutsovoulos G."/>
            <person name="Laetsch D."/>
            <person name="Stevens L."/>
            <person name="Kumar S."/>
            <person name="Horikawa D."/>
            <person name="Ishino K."/>
            <person name="Komine S."/>
            <person name="Tomita M."/>
            <person name="Blaxter M."/>
            <person name="Arakawa K."/>
        </authorList>
    </citation>
    <scope>NUCLEOTIDE SEQUENCE [LARGE SCALE GENOMIC DNA]</scope>
    <source>
        <strain evidence="2">Z151</strain>
    </source>
</reference>
<evidence type="ECO:0000313" key="2">
    <source>
        <dbReference type="Proteomes" id="UP000192578"/>
    </source>
</evidence>
<accession>A0A9X6NJ05</accession>
<organism evidence="1 2">
    <name type="scientific">Hypsibius exemplaris</name>
    <name type="common">Freshwater tardigrade</name>
    <dbReference type="NCBI Taxonomy" id="2072580"/>
    <lineage>
        <taxon>Eukaryota</taxon>
        <taxon>Metazoa</taxon>
        <taxon>Ecdysozoa</taxon>
        <taxon>Tardigrada</taxon>
        <taxon>Eutardigrada</taxon>
        <taxon>Parachela</taxon>
        <taxon>Hypsibioidea</taxon>
        <taxon>Hypsibiidae</taxon>
        <taxon>Hypsibius</taxon>
    </lineage>
</organism>
<dbReference type="GO" id="GO:0004672">
    <property type="term" value="F:protein kinase activity"/>
    <property type="evidence" value="ECO:0007669"/>
    <property type="project" value="InterPro"/>
</dbReference>
<gene>
    <name evidence="1" type="ORF">BV898_19465</name>
</gene>
<evidence type="ECO:0000313" key="1">
    <source>
        <dbReference type="EMBL" id="OWA55080.1"/>
    </source>
</evidence>
<dbReference type="Gene3D" id="1.10.510.10">
    <property type="entry name" value="Transferase(Phosphotransferase) domain 1"/>
    <property type="match status" value="1"/>
</dbReference>
<comment type="caution">
    <text evidence="1">The sequence shown here is derived from an EMBL/GenBank/DDBJ whole genome shotgun (WGS) entry which is preliminary data.</text>
</comment>
<dbReference type="PROSITE" id="PS00108">
    <property type="entry name" value="PROTEIN_KINASE_ST"/>
    <property type="match status" value="1"/>
</dbReference>
<dbReference type="SUPFAM" id="SSF56112">
    <property type="entry name" value="Protein kinase-like (PK-like)"/>
    <property type="match status" value="1"/>
</dbReference>
<dbReference type="EMBL" id="MTYJ01000532">
    <property type="protein sequence ID" value="OWA55080.1"/>
    <property type="molecule type" value="Genomic_DNA"/>
</dbReference>
<dbReference type="Proteomes" id="UP000192578">
    <property type="component" value="Unassembled WGS sequence"/>
</dbReference>
<name>A0A9X6NJ05_HYPEX</name>
<dbReference type="InterPro" id="IPR008271">
    <property type="entry name" value="Ser/Thr_kinase_AS"/>
</dbReference>
<evidence type="ECO:0008006" key="3">
    <source>
        <dbReference type="Google" id="ProtNLM"/>
    </source>
</evidence>
<dbReference type="OrthoDB" id="10261027at2759"/>
<dbReference type="InterPro" id="IPR011009">
    <property type="entry name" value="Kinase-like_dom_sf"/>
</dbReference>
<sequence length="83" mass="9587">MEMAQSNTEHEAEIYYFLVPIRIVKVMIGLRNPSAPPVIVMEYAANGSLKNYIHSNNKDVGPQYTWHLVIMHRDLKTDNVLLF</sequence>
<keyword evidence="2" id="KW-1185">Reference proteome</keyword>